<evidence type="ECO:0000313" key="3">
    <source>
        <dbReference type="WBParaSite" id="SCUD_0000497701-mRNA-1"/>
    </source>
</evidence>
<dbReference type="Proteomes" id="UP000279833">
    <property type="component" value="Unassembled WGS sequence"/>
</dbReference>
<protein>
    <submittedName>
        <fullName evidence="1 3">Uncharacterized protein</fullName>
    </submittedName>
</protein>
<evidence type="ECO:0000313" key="1">
    <source>
        <dbReference type="EMBL" id="VDO92018.1"/>
    </source>
</evidence>
<evidence type="ECO:0000313" key="2">
    <source>
        <dbReference type="Proteomes" id="UP000279833"/>
    </source>
</evidence>
<reference evidence="3" key="1">
    <citation type="submission" date="2016-06" db="UniProtKB">
        <authorList>
            <consortium name="WormBaseParasite"/>
        </authorList>
    </citation>
    <scope>IDENTIFICATION</scope>
</reference>
<accession>A0A183JQI8</accession>
<name>A0A183JQI8_9TREM</name>
<dbReference type="EMBL" id="UZAK01007315">
    <property type="protein sequence ID" value="VDO92018.1"/>
    <property type="molecule type" value="Genomic_DNA"/>
</dbReference>
<dbReference type="AlphaFoldDB" id="A0A183JQI8"/>
<proteinExistence type="predicted"/>
<reference evidence="1 2" key="2">
    <citation type="submission" date="2018-11" db="EMBL/GenBank/DDBJ databases">
        <authorList>
            <consortium name="Pathogen Informatics"/>
        </authorList>
    </citation>
    <scope>NUCLEOTIDE SEQUENCE [LARGE SCALE GENOMIC DNA]</scope>
    <source>
        <strain evidence="1">Dakar</strain>
        <strain evidence="2">Dakar, Senegal</strain>
    </source>
</reference>
<dbReference type="WBParaSite" id="SCUD_0000497701-mRNA-1">
    <property type="protein sequence ID" value="SCUD_0000497701-mRNA-1"/>
    <property type="gene ID" value="SCUD_0000497701"/>
</dbReference>
<keyword evidence="2" id="KW-1185">Reference proteome</keyword>
<gene>
    <name evidence="1" type="ORF">SCUD_LOCUS4977</name>
</gene>
<sequence length="47" mass="5484">MYLHPRVNVHSRTQTQYRSIQTPSRSLLNYGVLIAAFLCNGVKFKFK</sequence>
<organism evidence="3">
    <name type="scientific">Schistosoma curassoni</name>
    <dbReference type="NCBI Taxonomy" id="6186"/>
    <lineage>
        <taxon>Eukaryota</taxon>
        <taxon>Metazoa</taxon>
        <taxon>Spiralia</taxon>
        <taxon>Lophotrochozoa</taxon>
        <taxon>Platyhelminthes</taxon>
        <taxon>Trematoda</taxon>
        <taxon>Digenea</taxon>
        <taxon>Strigeidida</taxon>
        <taxon>Schistosomatoidea</taxon>
        <taxon>Schistosomatidae</taxon>
        <taxon>Schistosoma</taxon>
    </lineage>
</organism>